<evidence type="ECO:0000313" key="2">
    <source>
        <dbReference type="Proteomes" id="UP000008177"/>
    </source>
</evidence>
<accession>G2XN15</accession>
<sequence>MLTWRLYFSYAIVSSFTISLHDKFWEDHESRARLKGTNIPVLRGWGKCTLQTLLEERVAPCSCDYGGFIKSGTSYISKEIKLSLDSQGFLSTVSSETAAASYSVYALCKFILEMRWRWMAHWTGESGGENAFRWRGGEKEL</sequence>
<dbReference type="HOGENOM" id="CLU_1825004_0_0_1"/>
<evidence type="ECO:0000313" key="1">
    <source>
        <dbReference type="EMBL" id="CCD42271.1"/>
    </source>
</evidence>
<dbReference type="Proteomes" id="UP000008177">
    <property type="component" value="Unplaced contigs"/>
</dbReference>
<proteinExistence type="predicted"/>
<gene>
    <name evidence="1" type="ORF">BofuT4_P013990.1</name>
</gene>
<name>G2XN15_BOTF4</name>
<protein>
    <submittedName>
        <fullName evidence="1">Uncharacterized protein</fullName>
    </submittedName>
</protein>
<organism evidence="1 2">
    <name type="scientific">Botryotinia fuckeliana (strain T4)</name>
    <name type="common">Noble rot fungus</name>
    <name type="synonym">Botrytis cinerea</name>
    <dbReference type="NCBI Taxonomy" id="999810"/>
    <lineage>
        <taxon>Eukaryota</taxon>
        <taxon>Fungi</taxon>
        <taxon>Dikarya</taxon>
        <taxon>Ascomycota</taxon>
        <taxon>Pezizomycotina</taxon>
        <taxon>Leotiomycetes</taxon>
        <taxon>Helotiales</taxon>
        <taxon>Sclerotiniaceae</taxon>
        <taxon>Botrytis</taxon>
    </lineage>
</organism>
<dbReference type="EMBL" id="FQ790245">
    <property type="protein sequence ID" value="CCD42271.1"/>
    <property type="molecule type" value="Genomic_DNA"/>
</dbReference>
<dbReference type="InParanoid" id="G2XN15"/>
<reference evidence="2" key="1">
    <citation type="journal article" date="2011" name="PLoS Genet.">
        <title>Genomic analysis of the necrotrophic fungal pathogens Sclerotinia sclerotiorum and Botrytis cinerea.</title>
        <authorList>
            <person name="Amselem J."/>
            <person name="Cuomo C.A."/>
            <person name="van Kan J.A."/>
            <person name="Viaud M."/>
            <person name="Benito E.P."/>
            <person name="Couloux A."/>
            <person name="Coutinho P.M."/>
            <person name="de Vries R.P."/>
            <person name="Dyer P.S."/>
            <person name="Fillinger S."/>
            <person name="Fournier E."/>
            <person name="Gout L."/>
            <person name="Hahn M."/>
            <person name="Kohn L."/>
            <person name="Lapalu N."/>
            <person name="Plummer K.M."/>
            <person name="Pradier J.M."/>
            <person name="Quevillon E."/>
            <person name="Sharon A."/>
            <person name="Simon A."/>
            <person name="ten Have A."/>
            <person name="Tudzynski B."/>
            <person name="Tudzynski P."/>
            <person name="Wincker P."/>
            <person name="Andrew M."/>
            <person name="Anthouard V."/>
            <person name="Beever R.E."/>
            <person name="Beffa R."/>
            <person name="Benoit I."/>
            <person name="Bouzid O."/>
            <person name="Brault B."/>
            <person name="Chen Z."/>
            <person name="Choquer M."/>
            <person name="Collemare J."/>
            <person name="Cotton P."/>
            <person name="Danchin E.G."/>
            <person name="Da Silva C."/>
            <person name="Gautier A."/>
            <person name="Giraud C."/>
            <person name="Giraud T."/>
            <person name="Gonzalez C."/>
            <person name="Grossetete S."/>
            <person name="Guldener U."/>
            <person name="Henrissat B."/>
            <person name="Howlett B.J."/>
            <person name="Kodira C."/>
            <person name="Kretschmer M."/>
            <person name="Lappartient A."/>
            <person name="Leroch M."/>
            <person name="Levis C."/>
            <person name="Mauceli E."/>
            <person name="Neuveglise C."/>
            <person name="Oeser B."/>
            <person name="Pearson M."/>
            <person name="Poulain J."/>
            <person name="Poussereau N."/>
            <person name="Quesneville H."/>
            <person name="Rascle C."/>
            <person name="Schumacher J."/>
            <person name="Segurens B."/>
            <person name="Sexton A."/>
            <person name="Silva E."/>
            <person name="Sirven C."/>
            <person name="Soanes D.M."/>
            <person name="Talbot N.J."/>
            <person name="Templeton M."/>
            <person name="Yandava C."/>
            <person name="Yarden O."/>
            <person name="Zeng Q."/>
            <person name="Rollins J.A."/>
            <person name="Lebrun M.H."/>
            <person name="Dickman M."/>
        </authorList>
    </citation>
    <scope>NUCLEOTIDE SEQUENCE [LARGE SCALE GENOMIC DNA]</scope>
    <source>
        <strain evidence="2">T4</strain>
    </source>
</reference>
<dbReference type="AlphaFoldDB" id="G2XN15"/>